<evidence type="ECO:0000313" key="1">
    <source>
        <dbReference type="EMBL" id="SVC76005.1"/>
    </source>
</evidence>
<dbReference type="EMBL" id="UINC01109287">
    <property type="protein sequence ID" value="SVC76005.1"/>
    <property type="molecule type" value="Genomic_DNA"/>
</dbReference>
<organism evidence="1">
    <name type="scientific">marine metagenome</name>
    <dbReference type="NCBI Taxonomy" id="408172"/>
    <lineage>
        <taxon>unclassified sequences</taxon>
        <taxon>metagenomes</taxon>
        <taxon>ecological metagenomes</taxon>
    </lineage>
</organism>
<accession>A0A382PTK8</accession>
<dbReference type="AlphaFoldDB" id="A0A382PTK8"/>
<reference evidence="1" key="1">
    <citation type="submission" date="2018-05" db="EMBL/GenBank/DDBJ databases">
        <authorList>
            <person name="Lanie J.A."/>
            <person name="Ng W.-L."/>
            <person name="Kazmierczak K.M."/>
            <person name="Andrzejewski T.M."/>
            <person name="Davidsen T.M."/>
            <person name="Wayne K.J."/>
            <person name="Tettelin H."/>
            <person name="Glass J.I."/>
            <person name="Rusch D."/>
            <person name="Podicherti R."/>
            <person name="Tsui H.-C.T."/>
            <person name="Winkler M.E."/>
        </authorList>
    </citation>
    <scope>NUCLEOTIDE SEQUENCE</scope>
</reference>
<proteinExistence type="predicted"/>
<name>A0A382PTK8_9ZZZZ</name>
<gene>
    <name evidence="1" type="ORF">METZ01_LOCUS328859</name>
</gene>
<sequence>MIFYPRSTLLQNSDIWVKCYKLVTQVSRTNHVCAEYYGNHNYKDWFYDRLNNQCIQNAYGFHN</sequence>
<protein>
    <submittedName>
        <fullName evidence="1">Uncharacterized protein</fullName>
    </submittedName>
</protein>